<comment type="caution">
    <text evidence="2">The sequence shown here is derived from an EMBL/GenBank/DDBJ whole genome shotgun (WGS) entry which is preliminary data.</text>
</comment>
<sequence>MSKESGHQRTGGPPPLPPRQVSGANLMRSEYFEDDDLPPPSYESVEVNTVIASFTVR</sequence>
<name>A0A9N8JRM1_9PEZI</name>
<protein>
    <submittedName>
        <fullName evidence="2">Uncharacterized protein</fullName>
    </submittedName>
</protein>
<dbReference type="AlphaFoldDB" id="A0A9N8JRM1"/>
<dbReference type="EMBL" id="CAIJEN010000009">
    <property type="protein sequence ID" value="CAD0090325.1"/>
    <property type="molecule type" value="Genomic_DNA"/>
</dbReference>
<organism evidence="2 3">
    <name type="scientific">Aureobasidium vineae</name>
    <dbReference type="NCBI Taxonomy" id="2773715"/>
    <lineage>
        <taxon>Eukaryota</taxon>
        <taxon>Fungi</taxon>
        <taxon>Dikarya</taxon>
        <taxon>Ascomycota</taxon>
        <taxon>Pezizomycotina</taxon>
        <taxon>Dothideomycetes</taxon>
        <taxon>Dothideomycetidae</taxon>
        <taxon>Dothideales</taxon>
        <taxon>Saccotheciaceae</taxon>
        <taxon>Aureobasidium</taxon>
    </lineage>
</organism>
<dbReference type="Proteomes" id="UP000716446">
    <property type="component" value="Unassembled WGS sequence"/>
</dbReference>
<keyword evidence="3" id="KW-1185">Reference proteome</keyword>
<evidence type="ECO:0000313" key="2">
    <source>
        <dbReference type="EMBL" id="CAD0090325.1"/>
    </source>
</evidence>
<evidence type="ECO:0000313" key="3">
    <source>
        <dbReference type="Proteomes" id="UP000716446"/>
    </source>
</evidence>
<reference evidence="2" key="1">
    <citation type="submission" date="2020-06" db="EMBL/GenBank/DDBJ databases">
        <authorList>
            <person name="Onetto C."/>
        </authorList>
    </citation>
    <scope>NUCLEOTIDE SEQUENCE</scope>
</reference>
<evidence type="ECO:0000256" key="1">
    <source>
        <dbReference type="SAM" id="MobiDB-lite"/>
    </source>
</evidence>
<gene>
    <name evidence="2" type="ORF">AWRI4619_LOCUS6251</name>
</gene>
<feature type="region of interest" description="Disordered" evidence="1">
    <location>
        <begin position="1"/>
        <end position="44"/>
    </location>
</feature>
<accession>A0A9N8JRM1</accession>
<proteinExistence type="predicted"/>